<dbReference type="GeneID" id="25915945"/>
<proteinExistence type="predicted"/>
<feature type="non-terminal residue" evidence="1">
    <location>
        <position position="62"/>
    </location>
</feature>
<organism evidence="1 2">
    <name type="scientific">Sphaeroforma arctica JP610</name>
    <dbReference type="NCBI Taxonomy" id="667725"/>
    <lineage>
        <taxon>Eukaryota</taxon>
        <taxon>Ichthyosporea</taxon>
        <taxon>Ichthyophonida</taxon>
        <taxon>Sphaeroforma</taxon>
    </lineage>
</organism>
<evidence type="ECO:0000313" key="2">
    <source>
        <dbReference type="Proteomes" id="UP000054560"/>
    </source>
</evidence>
<protein>
    <submittedName>
        <fullName evidence="1">Uncharacterized protein</fullName>
    </submittedName>
</protein>
<keyword evidence="2" id="KW-1185">Reference proteome</keyword>
<reference evidence="1 2" key="1">
    <citation type="submission" date="2011-02" db="EMBL/GenBank/DDBJ databases">
        <title>The Genome Sequence of Sphaeroforma arctica JP610.</title>
        <authorList>
            <consortium name="The Broad Institute Genome Sequencing Platform"/>
            <person name="Russ C."/>
            <person name="Cuomo C."/>
            <person name="Young S.K."/>
            <person name="Zeng Q."/>
            <person name="Gargeya S."/>
            <person name="Alvarado L."/>
            <person name="Berlin A."/>
            <person name="Chapman S.B."/>
            <person name="Chen Z."/>
            <person name="Freedman E."/>
            <person name="Gellesch M."/>
            <person name="Goldberg J."/>
            <person name="Griggs A."/>
            <person name="Gujja S."/>
            <person name="Heilman E."/>
            <person name="Heiman D."/>
            <person name="Howarth C."/>
            <person name="Mehta T."/>
            <person name="Neiman D."/>
            <person name="Pearson M."/>
            <person name="Roberts A."/>
            <person name="Saif S."/>
            <person name="Shea T."/>
            <person name="Shenoy N."/>
            <person name="Sisk P."/>
            <person name="Stolte C."/>
            <person name="Sykes S."/>
            <person name="White J."/>
            <person name="Yandava C."/>
            <person name="Burger G."/>
            <person name="Gray M.W."/>
            <person name="Holland P.W.H."/>
            <person name="King N."/>
            <person name="Lang F.B.F."/>
            <person name="Roger A.J."/>
            <person name="Ruiz-Trillo I."/>
            <person name="Haas B."/>
            <person name="Nusbaum C."/>
            <person name="Birren B."/>
        </authorList>
    </citation>
    <scope>NUCLEOTIDE SEQUENCE [LARGE SCALE GENOMIC DNA]</scope>
    <source>
        <strain evidence="1 2">JP610</strain>
    </source>
</reference>
<accession>A0A0L0F5L4</accession>
<sequence>MYNLIDTDSACTSVVQDWLVLKDANTPPPPLLAAGNVNVFDLEATYFATSFGLWLACLEKYD</sequence>
<gene>
    <name evidence="1" type="ORF">SARC_15441</name>
</gene>
<dbReference type="Proteomes" id="UP000054560">
    <property type="component" value="Unassembled WGS sequence"/>
</dbReference>
<dbReference type="RefSeq" id="XP_014145912.1">
    <property type="nucleotide sequence ID" value="XM_014290437.1"/>
</dbReference>
<name>A0A0L0F5L4_9EUKA</name>
<dbReference type="EMBL" id="KQ247719">
    <property type="protein sequence ID" value="KNC72010.1"/>
    <property type="molecule type" value="Genomic_DNA"/>
</dbReference>
<dbReference type="AlphaFoldDB" id="A0A0L0F5L4"/>
<evidence type="ECO:0000313" key="1">
    <source>
        <dbReference type="EMBL" id="KNC72010.1"/>
    </source>
</evidence>